<keyword evidence="9" id="KW-0472">Membrane</keyword>
<sequence>MTERAGVLDSFLRPKLALRLGFALSLAILPLGLISVFQTYELLEERQVLSETALLAQTQQVFSESRDMIQAALGVGRTLSDIINDDAVSYDNCGALMRGLVEREPAYVFAGFVDPALNVTCASDGVPPAERSVTSLGTELASREIEVVMHSLEFAAGIATVSVLVPVFDGDDYRGVIWIAIHMNLLIEKLAEAAPDVNLVLFEADGGIIATAHYTDMRRAVLPENERLDLLAARGRHTFRDTNRFGITRDFAVVPLVPGKVFALGSWEPRQSGLVRLRHEQMFALYFPLLIWAITIAVAYIWVHYLVIRHVRRLRSWMRLYAAGRGDLEGAQLDNAPDELEVVAESFRAMTRRLSEQEREREADLREKTVLLREVHHRVKNNLQLISSMLNMQIRATKSAEAKHLLRRVQDRVMALSAIHRYLYMARNLSLVRADTLLDGIIQQLVMVGTLDETGRKIEVTTEFDAVEISPDQSVPLSLLATEAAINAVKHCGMTTGIDAWINIALKDLGDGNYGLSVVNSYVALTQQDMAAHGPDYGSGLGAKLIESFVAQLNGTLEINQHADRYELHVVFPVNWHSAPDAA</sequence>
<evidence type="ECO:0000256" key="4">
    <source>
        <dbReference type="ARBA" id="ARBA00022553"/>
    </source>
</evidence>
<dbReference type="InterPro" id="IPR011495">
    <property type="entry name" value="Sig_transdc_His_kin_sub2_dim/P"/>
</dbReference>
<dbReference type="InterPro" id="IPR003660">
    <property type="entry name" value="HAMP_dom"/>
</dbReference>
<keyword evidence="4" id="KW-0597">Phosphoprotein</keyword>
<dbReference type="PANTHER" id="PTHR41523:SF8">
    <property type="entry name" value="ETHYLENE RESPONSE SENSOR PROTEIN"/>
    <property type="match status" value="1"/>
</dbReference>
<keyword evidence="5 11" id="KW-0808">Transferase</keyword>
<keyword evidence="6" id="KW-0547">Nucleotide-binding</keyword>
<evidence type="ECO:0000256" key="8">
    <source>
        <dbReference type="ARBA" id="ARBA00022840"/>
    </source>
</evidence>
<dbReference type="OrthoDB" id="9767435at2"/>
<keyword evidence="9" id="KW-0812">Transmembrane</keyword>
<keyword evidence="9" id="KW-1133">Transmembrane helix</keyword>
<accession>A0A1Y0EF97</accession>
<dbReference type="PANTHER" id="PTHR41523">
    <property type="entry name" value="TWO-COMPONENT SYSTEM SENSOR PROTEIN"/>
    <property type="match status" value="1"/>
</dbReference>
<dbReference type="Pfam" id="PF07568">
    <property type="entry name" value="HisKA_2"/>
    <property type="match status" value="1"/>
</dbReference>
<evidence type="ECO:0000256" key="5">
    <source>
        <dbReference type="ARBA" id="ARBA00022679"/>
    </source>
</evidence>
<dbReference type="GO" id="GO:0004673">
    <property type="term" value="F:protein histidine kinase activity"/>
    <property type="evidence" value="ECO:0007669"/>
    <property type="project" value="UniProtKB-EC"/>
</dbReference>
<dbReference type="Proteomes" id="UP000195273">
    <property type="component" value="Chromosome"/>
</dbReference>
<dbReference type="Gene3D" id="3.30.565.10">
    <property type="entry name" value="Histidine kinase-like ATPase, C-terminal domain"/>
    <property type="match status" value="1"/>
</dbReference>
<evidence type="ECO:0000313" key="11">
    <source>
        <dbReference type="EMBL" id="ARU02316.1"/>
    </source>
</evidence>
<keyword evidence="7 11" id="KW-0418">Kinase</keyword>
<evidence type="ECO:0000259" key="10">
    <source>
        <dbReference type="PROSITE" id="PS50885"/>
    </source>
</evidence>
<dbReference type="KEGG" id="lvs:LOKVESSMR4R_03029"/>
<dbReference type="GO" id="GO:0007165">
    <property type="term" value="P:signal transduction"/>
    <property type="evidence" value="ECO:0007669"/>
    <property type="project" value="InterPro"/>
</dbReference>
<evidence type="ECO:0000256" key="1">
    <source>
        <dbReference type="ARBA" id="ARBA00000085"/>
    </source>
</evidence>
<keyword evidence="8" id="KW-0067">ATP-binding</keyword>
<protein>
    <recommendedName>
        <fullName evidence="3">histidine kinase</fullName>
        <ecNumber evidence="3">2.7.13.3</ecNumber>
    </recommendedName>
</protein>
<dbReference type="GO" id="GO:0016020">
    <property type="term" value="C:membrane"/>
    <property type="evidence" value="ECO:0007669"/>
    <property type="project" value="UniProtKB-SubCell"/>
</dbReference>
<comment type="catalytic activity">
    <reaction evidence="1">
        <text>ATP + protein L-histidine = ADP + protein N-phospho-L-histidine.</text>
        <dbReference type="EC" id="2.7.13.3"/>
    </reaction>
</comment>
<gene>
    <name evidence="11" type="primary">pdtaS</name>
    <name evidence="11" type="ORF">LOKVESSMR4R_03029</name>
</gene>
<dbReference type="EMBL" id="CP021431">
    <property type="protein sequence ID" value="ARU02316.1"/>
    <property type="molecule type" value="Genomic_DNA"/>
</dbReference>
<proteinExistence type="predicted"/>
<feature type="transmembrane region" description="Helical" evidence="9">
    <location>
        <begin position="285"/>
        <end position="308"/>
    </location>
</feature>
<keyword evidence="12" id="KW-1185">Reference proteome</keyword>
<comment type="subcellular location">
    <subcellularLocation>
        <location evidence="2">Membrane</location>
    </subcellularLocation>
</comment>
<name>A0A1Y0EF97_9RHOB</name>
<dbReference type="EC" id="2.7.13.3" evidence="3"/>
<dbReference type="InterPro" id="IPR036890">
    <property type="entry name" value="HATPase_C_sf"/>
</dbReference>
<evidence type="ECO:0000256" key="2">
    <source>
        <dbReference type="ARBA" id="ARBA00004370"/>
    </source>
</evidence>
<evidence type="ECO:0000256" key="3">
    <source>
        <dbReference type="ARBA" id="ARBA00012438"/>
    </source>
</evidence>
<evidence type="ECO:0000313" key="12">
    <source>
        <dbReference type="Proteomes" id="UP000195273"/>
    </source>
</evidence>
<evidence type="ECO:0000256" key="7">
    <source>
        <dbReference type="ARBA" id="ARBA00022777"/>
    </source>
</evidence>
<evidence type="ECO:0000256" key="6">
    <source>
        <dbReference type="ARBA" id="ARBA00022741"/>
    </source>
</evidence>
<dbReference type="PROSITE" id="PS50885">
    <property type="entry name" value="HAMP"/>
    <property type="match status" value="1"/>
</dbReference>
<dbReference type="RefSeq" id="WP_087210093.1">
    <property type="nucleotide sequence ID" value="NZ_CP021431.1"/>
</dbReference>
<feature type="transmembrane region" description="Helical" evidence="9">
    <location>
        <begin position="20"/>
        <end position="40"/>
    </location>
</feature>
<dbReference type="AlphaFoldDB" id="A0A1Y0EF97"/>
<evidence type="ECO:0000256" key="9">
    <source>
        <dbReference type="SAM" id="Phobius"/>
    </source>
</evidence>
<organism evidence="11 12">
    <name type="scientific">Yoonia vestfoldensis</name>
    <dbReference type="NCBI Taxonomy" id="245188"/>
    <lineage>
        <taxon>Bacteria</taxon>
        <taxon>Pseudomonadati</taxon>
        <taxon>Pseudomonadota</taxon>
        <taxon>Alphaproteobacteria</taxon>
        <taxon>Rhodobacterales</taxon>
        <taxon>Paracoccaceae</taxon>
        <taxon>Yoonia</taxon>
    </lineage>
</organism>
<dbReference type="STRING" id="1122181.GCA_000382265_00099"/>
<feature type="domain" description="HAMP" evidence="10">
    <location>
        <begin position="305"/>
        <end position="359"/>
    </location>
</feature>
<dbReference type="Gene3D" id="3.30.450.20">
    <property type="entry name" value="PAS domain"/>
    <property type="match status" value="1"/>
</dbReference>
<dbReference type="GO" id="GO:0005524">
    <property type="term" value="F:ATP binding"/>
    <property type="evidence" value="ECO:0007669"/>
    <property type="project" value="UniProtKB-KW"/>
</dbReference>
<reference evidence="11 12" key="1">
    <citation type="submission" date="2017-05" db="EMBL/GenBank/DDBJ databases">
        <title>Genome Sequence of Loktanella vestfoldensis Strain SMR4r Isolated from a Culture of the Diatom Skeletonema marinoi.</title>
        <authorList>
            <person name="Topel M."/>
            <person name="Pinder M.I.M."/>
            <person name="Johansson O.N."/>
            <person name="Kourtchenko O."/>
            <person name="Godhe A."/>
            <person name="Clarke A.K."/>
        </authorList>
    </citation>
    <scope>NUCLEOTIDE SEQUENCE [LARGE SCALE GENOMIC DNA]</scope>
    <source>
        <strain evidence="11 12">SMR4r</strain>
    </source>
</reference>